<proteinExistence type="predicted"/>
<accession>A0AAD2G4F6</accession>
<protein>
    <submittedName>
        <fullName evidence="1">Uncharacterized protein</fullName>
    </submittedName>
</protein>
<evidence type="ECO:0000313" key="2">
    <source>
        <dbReference type="Proteomes" id="UP001295423"/>
    </source>
</evidence>
<keyword evidence="2" id="KW-1185">Reference proteome</keyword>
<dbReference type="AlphaFoldDB" id="A0AAD2G4F6"/>
<dbReference type="Proteomes" id="UP001295423">
    <property type="component" value="Unassembled WGS sequence"/>
</dbReference>
<gene>
    <name evidence="1" type="ORF">CYCCA115_LOCUS19736</name>
</gene>
<organism evidence="1 2">
    <name type="scientific">Cylindrotheca closterium</name>
    <dbReference type="NCBI Taxonomy" id="2856"/>
    <lineage>
        <taxon>Eukaryota</taxon>
        <taxon>Sar</taxon>
        <taxon>Stramenopiles</taxon>
        <taxon>Ochrophyta</taxon>
        <taxon>Bacillariophyta</taxon>
        <taxon>Bacillariophyceae</taxon>
        <taxon>Bacillariophycidae</taxon>
        <taxon>Bacillariales</taxon>
        <taxon>Bacillariaceae</taxon>
        <taxon>Cylindrotheca</taxon>
    </lineage>
</organism>
<sequence>MIPRDPHFTSYGDASFLGGGAYSDELLFWFRIVWSPAIVAGTKLKASNPNYVHINSLEFLVAFLQEIATVVRLEGTSHAHPGLAHKFPNGFSQFPVLLNRTDNTPTEKWMNDARTNSPFARLLVDLHGQLLKRSPLTALSDHIPDISHFTLDEKLRLFPAESRTLLRPALLSILQSKAGATDDPRKSGTLRSRRLHFLKFCYDMNLRDDYLMNGPDFPHERRVATFALYTVALATGRTIKGQYIKSATIKQYLHAAASFICLFTGRDPRYNNPSDTKMSPDIHATIAEVERHENVPNKLEPYTLDMQQHLEHRNIDTKAHRDGLWKTCEDWNSIGLLDGHRLSEYAQTSANKNIGDQATFDGISIAFCVKDVTCFDKFKRKVSISDFLQNPDLVWRIKTRFSHQKNGNHGEEKLFIRSEKSPLRCYIRRMHSILSRFDRLIGITTTNVPLAVYQDGARVLFLHDAEITRVMRHVACSLYNLDPKQDKTIAIPTISLCGGGCFEHFFHLMVQQMIVARDMRDFQISCSFFVS</sequence>
<comment type="caution">
    <text evidence="1">The sequence shown here is derived from an EMBL/GenBank/DDBJ whole genome shotgun (WGS) entry which is preliminary data.</text>
</comment>
<name>A0AAD2G4F6_9STRA</name>
<dbReference type="EMBL" id="CAKOGP040002111">
    <property type="protein sequence ID" value="CAJ1962542.1"/>
    <property type="molecule type" value="Genomic_DNA"/>
</dbReference>
<evidence type="ECO:0000313" key="1">
    <source>
        <dbReference type="EMBL" id="CAJ1962542.1"/>
    </source>
</evidence>
<reference evidence="1" key="1">
    <citation type="submission" date="2023-08" db="EMBL/GenBank/DDBJ databases">
        <authorList>
            <person name="Audoor S."/>
            <person name="Bilcke G."/>
        </authorList>
    </citation>
    <scope>NUCLEOTIDE SEQUENCE</scope>
</reference>